<keyword evidence="2" id="KW-0805">Transcription regulation</keyword>
<evidence type="ECO:0000259" key="5">
    <source>
        <dbReference type="Pfam" id="PF04542"/>
    </source>
</evidence>
<keyword evidence="8" id="KW-1185">Reference proteome</keyword>
<dbReference type="Gene3D" id="1.10.1740.10">
    <property type="match status" value="1"/>
</dbReference>
<reference evidence="7 8" key="1">
    <citation type="submission" date="2020-09" db="EMBL/GenBank/DDBJ databases">
        <title>TT11 complete genome.</title>
        <authorList>
            <person name="Wu Z."/>
        </authorList>
    </citation>
    <scope>NUCLEOTIDE SEQUENCE [LARGE SCALE GENOMIC DNA]</scope>
    <source>
        <strain evidence="7 8">TT11</strain>
    </source>
</reference>
<comment type="caution">
    <text evidence="7">The sequence shown here is derived from an EMBL/GenBank/DDBJ whole genome shotgun (WGS) entry which is preliminary data.</text>
</comment>
<evidence type="ECO:0000256" key="3">
    <source>
        <dbReference type="ARBA" id="ARBA00023082"/>
    </source>
</evidence>
<evidence type="ECO:0000259" key="6">
    <source>
        <dbReference type="Pfam" id="PF08281"/>
    </source>
</evidence>
<dbReference type="InterPro" id="IPR013249">
    <property type="entry name" value="RNA_pol_sigma70_r4_t2"/>
</dbReference>
<evidence type="ECO:0000256" key="4">
    <source>
        <dbReference type="ARBA" id="ARBA00023163"/>
    </source>
</evidence>
<accession>A0A8J6PZU0</accession>
<sequence>MNNQDHKLLNALKHNHESAFNSIYSIYYRDLVVYCYNLCKRQDIAEDIVQAVLINLWEKRANLKVGISLKAYLYKAVYNKFASDLRKKKIKETSFEDLRHQIVNEVSQEKDDIMAQRMSVLNQAIDELPEKCKKVFLMSKVLGYRHKEIAKSLNISEKTVEKHITKGFMLIKKYVFNPRHVVKILFFYKNRLFGIRN</sequence>
<feature type="domain" description="RNA polymerase sigma-70 region 2" evidence="5">
    <location>
        <begin position="24"/>
        <end position="89"/>
    </location>
</feature>
<dbReference type="GO" id="GO:0016987">
    <property type="term" value="F:sigma factor activity"/>
    <property type="evidence" value="ECO:0007669"/>
    <property type="project" value="UniProtKB-KW"/>
</dbReference>
<dbReference type="PANTHER" id="PTHR43133">
    <property type="entry name" value="RNA POLYMERASE ECF-TYPE SIGMA FACTO"/>
    <property type="match status" value="1"/>
</dbReference>
<dbReference type="SUPFAM" id="SSF88659">
    <property type="entry name" value="Sigma3 and sigma4 domains of RNA polymerase sigma factors"/>
    <property type="match status" value="1"/>
</dbReference>
<dbReference type="Pfam" id="PF04542">
    <property type="entry name" value="Sigma70_r2"/>
    <property type="match status" value="1"/>
</dbReference>
<comment type="similarity">
    <text evidence="1">Belongs to the sigma-70 factor family. ECF subfamily.</text>
</comment>
<dbReference type="CDD" id="cd06171">
    <property type="entry name" value="Sigma70_r4"/>
    <property type="match status" value="1"/>
</dbReference>
<name>A0A8J6PZU0_9FLAO</name>
<dbReference type="InterPro" id="IPR013324">
    <property type="entry name" value="RNA_pol_sigma_r3/r4-like"/>
</dbReference>
<protein>
    <submittedName>
        <fullName evidence="7">RNA polymerase sigma-70 factor</fullName>
    </submittedName>
</protein>
<keyword evidence="4" id="KW-0804">Transcription</keyword>
<dbReference type="NCBIfam" id="TIGR02985">
    <property type="entry name" value="Sig70_bacteroi1"/>
    <property type="match status" value="1"/>
</dbReference>
<dbReference type="Pfam" id="PF08281">
    <property type="entry name" value="Sigma70_r4_2"/>
    <property type="match status" value="1"/>
</dbReference>
<dbReference type="AlphaFoldDB" id="A0A8J6PZU0"/>
<dbReference type="Gene3D" id="1.10.10.10">
    <property type="entry name" value="Winged helix-like DNA-binding domain superfamily/Winged helix DNA-binding domain"/>
    <property type="match status" value="1"/>
</dbReference>
<gene>
    <name evidence="7" type="ORF">ICJ83_10540</name>
</gene>
<dbReference type="InterPro" id="IPR007627">
    <property type="entry name" value="RNA_pol_sigma70_r2"/>
</dbReference>
<dbReference type="InterPro" id="IPR014284">
    <property type="entry name" value="RNA_pol_sigma-70_dom"/>
</dbReference>
<dbReference type="SUPFAM" id="SSF88946">
    <property type="entry name" value="Sigma2 domain of RNA polymerase sigma factors"/>
    <property type="match status" value="1"/>
</dbReference>
<evidence type="ECO:0000313" key="7">
    <source>
        <dbReference type="EMBL" id="MBD0832568.1"/>
    </source>
</evidence>
<evidence type="ECO:0000256" key="2">
    <source>
        <dbReference type="ARBA" id="ARBA00023015"/>
    </source>
</evidence>
<organism evidence="7 8">
    <name type="scientific">Aestuariibaculum sediminum</name>
    <dbReference type="NCBI Taxonomy" id="2770637"/>
    <lineage>
        <taxon>Bacteria</taxon>
        <taxon>Pseudomonadati</taxon>
        <taxon>Bacteroidota</taxon>
        <taxon>Flavobacteriia</taxon>
        <taxon>Flavobacteriales</taxon>
        <taxon>Flavobacteriaceae</taxon>
    </lineage>
</organism>
<dbReference type="InterPro" id="IPR036388">
    <property type="entry name" value="WH-like_DNA-bd_sf"/>
</dbReference>
<proteinExistence type="inferred from homology"/>
<dbReference type="EMBL" id="JACVXB010000004">
    <property type="protein sequence ID" value="MBD0832568.1"/>
    <property type="molecule type" value="Genomic_DNA"/>
</dbReference>
<dbReference type="NCBIfam" id="TIGR02937">
    <property type="entry name" value="sigma70-ECF"/>
    <property type="match status" value="1"/>
</dbReference>
<evidence type="ECO:0000313" key="8">
    <source>
        <dbReference type="Proteomes" id="UP000600588"/>
    </source>
</evidence>
<feature type="domain" description="RNA polymerase sigma factor 70 region 4 type 2" evidence="6">
    <location>
        <begin position="121"/>
        <end position="167"/>
    </location>
</feature>
<dbReference type="RefSeq" id="WP_188230359.1">
    <property type="nucleotide sequence ID" value="NZ_JACVXB010000004.1"/>
</dbReference>
<dbReference type="GO" id="GO:0006352">
    <property type="term" value="P:DNA-templated transcription initiation"/>
    <property type="evidence" value="ECO:0007669"/>
    <property type="project" value="InterPro"/>
</dbReference>
<keyword evidence="3" id="KW-0731">Sigma factor</keyword>
<dbReference type="InterPro" id="IPR014327">
    <property type="entry name" value="RNA_pol_sigma70_bacteroid"/>
</dbReference>
<dbReference type="GO" id="GO:0003677">
    <property type="term" value="F:DNA binding"/>
    <property type="evidence" value="ECO:0007669"/>
    <property type="project" value="InterPro"/>
</dbReference>
<dbReference type="InterPro" id="IPR039425">
    <property type="entry name" value="RNA_pol_sigma-70-like"/>
</dbReference>
<evidence type="ECO:0000256" key="1">
    <source>
        <dbReference type="ARBA" id="ARBA00010641"/>
    </source>
</evidence>
<dbReference type="PANTHER" id="PTHR43133:SF46">
    <property type="entry name" value="RNA POLYMERASE SIGMA-70 FACTOR ECF SUBFAMILY"/>
    <property type="match status" value="1"/>
</dbReference>
<dbReference type="Proteomes" id="UP000600588">
    <property type="component" value="Unassembled WGS sequence"/>
</dbReference>
<dbReference type="InterPro" id="IPR013325">
    <property type="entry name" value="RNA_pol_sigma_r2"/>
</dbReference>